<dbReference type="GeneTree" id="ENSGT00940000161847"/>
<evidence type="ECO:0000256" key="11">
    <source>
        <dbReference type="ARBA" id="ARBA00023182"/>
    </source>
</evidence>
<evidence type="ECO:0000256" key="8">
    <source>
        <dbReference type="ARBA" id="ARBA00023136"/>
    </source>
</evidence>
<evidence type="ECO:0000313" key="16">
    <source>
        <dbReference type="Ensembl" id="ENSONIP00000058756.1"/>
    </source>
</evidence>
<dbReference type="InterPro" id="IPR007110">
    <property type="entry name" value="Ig-like_dom"/>
</dbReference>
<evidence type="ECO:0000256" key="12">
    <source>
        <dbReference type="ARBA" id="ARBA00023319"/>
    </source>
</evidence>
<evidence type="ECO:0000256" key="6">
    <source>
        <dbReference type="ARBA" id="ARBA00022989"/>
    </source>
</evidence>
<evidence type="ECO:0000256" key="7">
    <source>
        <dbReference type="ARBA" id="ARBA00023130"/>
    </source>
</evidence>
<gene>
    <name evidence="16" type="primary">LOC109196430</name>
</gene>
<evidence type="ECO:0000256" key="13">
    <source>
        <dbReference type="SAM" id="MobiDB-lite"/>
    </source>
</evidence>
<dbReference type="AlphaFoldDB" id="A0A669DK16"/>
<keyword evidence="4" id="KW-0732">Signal</keyword>
<evidence type="ECO:0000256" key="9">
    <source>
        <dbReference type="ARBA" id="ARBA00023157"/>
    </source>
</evidence>
<keyword evidence="12" id="KW-0393">Immunoglobulin domain</keyword>
<keyword evidence="17" id="KW-1185">Reference proteome</keyword>
<comment type="similarity">
    <text evidence="2">Belongs to the MHC class II family.</text>
</comment>
<keyword evidence="7" id="KW-1064">Adaptive immunity</keyword>
<organism evidence="16 17">
    <name type="scientific">Oreochromis niloticus</name>
    <name type="common">Nile tilapia</name>
    <name type="synonym">Tilapia nilotica</name>
    <dbReference type="NCBI Taxonomy" id="8128"/>
    <lineage>
        <taxon>Eukaryota</taxon>
        <taxon>Metazoa</taxon>
        <taxon>Chordata</taxon>
        <taxon>Craniata</taxon>
        <taxon>Vertebrata</taxon>
        <taxon>Euteleostomi</taxon>
        <taxon>Actinopterygii</taxon>
        <taxon>Neopterygii</taxon>
        <taxon>Teleostei</taxon>
        <taxon>Neoteleostei</taxon>
        <taxon>Acanthomorphata</taxon>
        <taxon>Ovalentaria</taxon>
        <taxon>Cichlomorphae</taxon>
        <taxon>Cichliformes</taxon>
        <taxon>Cichlidae</taxon>
        <taxon>African cichlids</taxon>
        <taxon>Pseudocrenilabrinae</taxon>
        <taxon>Oreochromini</taxon>
        <taxon>Oreochromis</taxon>
    </lineage>
</organism>
<dbReference type="PROSITE" id="PS50835">
    <property type="entry name" value="IG_LIKE"/>
    <property type="match status" value="1"/>
</dbReference>
<evidence type="ECO:0000256" key="10">
    <source>
        <dbReference type="ARBA" id="ARBA00023180"/>
    </source>
</evidence>
<evidence type="ECO:0000256" key="4">
    <source>
        <dbReference type="ARBA" id="ARBA00022729"/>
    </source>
</evidence>
<dbReference type="InterPro" id="IPR013783">
    <property type="entry name" value="Ig-like_fold"/>
</dbReference>
<dbReference type="SMART" id="SM00920">
    <property type="entry name" value="MHC_II_alpha"/>
    <property type="match status" value="1"/>
</dbReference>
<keyword evidence="11" id="KW-0491">MHC II</keyword>
<dbReference type="SUPFAM" id="SSF54452">
    <property type="entry name" value="MHC antigen-recognition domain"/>
    <property type="match status" value="1"/>
</dbReference>
<dbReference type="PANTHER" id="PTHR19944:SF86">
    <property type="entry name" value="HLA CLASS II HISTOCOMPATIBILITY ANTIGEN, DR ALPHA CHAIN"/>
    <property type="match status" value="1"/>
</dbReference>
<evidence type="ECO:0000256" key="2">
    <source>
        <dbReference type="ARBA" id="ARBA00007394"/>
    </source>
</evidence>
<protein>
    <recommendedName>
        <fullName evidence="15">Ig-like domain-containing protein</fullName>
    </recommendedName>
</protein>
<dbReference type="Gene3D" id="2.60.40.10">
    <property type="entry name" value="Immunoglobulins"/>
    <property type="match status" value="1"/>
</dbReference>
<evidence type="ECO:0000256" key="14">
    <source>
        <dbReference type="SAM" id="Phobius"/>
    </source>
</evidence>
<feature type="compositionally biased region" description="Basic and acidic residues" evidence="13">
    <location>
        <begin position="64"/>
        <end position="81"/>
    </location>
</feature>
<reference evidence="16" key="2">
    <citation type="submission" date="2025-09" db="UniProtKB">
        <authorList>
            <consortium name="Ensembl"/>
        </authorList>
    </citation>
    <scope>IDENTIFICATION</scope>
</reference>
<evidence type="ECO:0000256" key="5">
    <source>
        <dbReference type="ARBA" id="ARBA00022859"/>
    </source>
</evidence>
<dbReference type="InterPro" id="IPR014745">
    <property type="entry name" value="MHC_II_a/b_N"/>
</dbReference>
<dbReference type="Pfam" id="PF07654">
    <property type="entry name" value="C1-set"/>
    <property type="match status" value="1"/>
</dbReference>
<evidence type="ECO:0000256" key="1">
    <source>
        <dbReference type="ARBA" id="ARBA00004479"/>
    </source>
</evidence>
<dbReference type="InterPro" id="IPR003597">
    <property type="entry name" value="Ig_C1-set"/>
</dbReference>
<dbReference type="GO" id="GO:0002504">
    <property type="term" value="P:antigen processing and presentation of peptide or polysaccharide antigen via MHC class II"/>
    <property type="evidence" value="ECO:0007669"/>
    <property type="project" value="UniProtKB-KW"/>
</dbReference>
<dbReference type="GO" id="GO:0002250">
    <property type="term" value="P:adaptive immune response"/>
    <property type="evidence" value="ECO:0007669"/>
    <property type="project" value="UniProtKB-KW"/>
</dbReference>
<dbReference type="PANTHER" id="PTHR19944">
    <property type="entry name" value="MHC CLASS II-RELATED"/>
    <property type="match status" value="1"/>
</dbReference>
<dbReference type="OMA" id="QAEFYMT"/>
<keyword evidence="5" id="KW-0391">Immunity</keyword>
<dbReference type="InParanoid" id="A0A669DK16"/>
<comment type="subcellular location">
    <subcellularLocation>
        <location evidence="1">Membrane</location>
        <topology evidence="1">Single-pass type I membrane protein</topology>
    </subcellularLocation>
</comment>
<keyword evidence="10" id="KW-0325">Glycoprotein</keyword>
<feature type="transmembrane region" description="Helical" evidence="14">
    <location>
        <begin position="310"/>
        <end position="335"/>
    </location>
</feature>
<dbReference type="InterPro" id="IPR050160">
    <property type="entry name" value="MHC/Immunoglobulin"/>
</dbReference>
<dbReference type="Gene3D" id="3.10.320.10">
    <property type="entry name" value="Class II Histocompatibility Antigen, M Beta Chain, Chain B, domain 1"/>
    <property type="match status" value="1"/>
</dbReference>
<keyword evidence="3 14" id="KW-0812">Transmembrane</keyword>
<keyword evidence="6 14" id="KW-1133">Transmembrane helix</keyword>
<dbReference type="SUPFAM" id="SSF48726">
    <property type="entry name" value="Immunoglobulin"/>
    <property type="match status" value="1"/>
</dbReference>
<feature type="region of interest" description="Disordered" evidence="13">
    <location>
        <begin position="1"/>
        <end position="24"/>
    </location>
</feature>
<dbReference type="GO" id="GO:0042613">
    <property type="term" value="C:MHC class II protein complex"/>
    <property type="evidence" value="ECO:0007669"/>
    <property type="project" value="UniProtKB-KW"/>
</dbReference>
<dbReference type="InterPro" id="IPR011162">
    <property type="entry name" value="MHC_I/II-like_Ag-recog"/>
</dbReference>
<dbReference type="Proteomes" id="UP000005207">
    <property type="component" value="Unplaced"/>
</dbReference>
<proteinExistence type="inferred from homology"/>
<evidence type="ECO:0000259" key="15">
    <source>
        <dbReference type="PROSITE" id="PS50835"/>
    </source>
</evidence>
<dbReference type="PROSITE" id="PS00290">
    <property type="entry name" value="IG_MHC"/>
    <property type="match status" value="1"/>
</dbReference>
<accession>A0A669DK16</accession>
<dbReference type="FunCoup" id="A0A669DK16">
    <property type="interactions" value="1519"/>
</dbReference>
<dbReference type="InterPro" id="IPR036179">
    <property type="entry name" value="Ig-like_dom_sf"/>
</dbReference>
<feature type="region of interest" description="Disordered" evidence="13">
    <location>
        <begin position="64"/>
        <end position="83"/>
    </location>
</feature>
<dbReference type="InterPro" id="IPR001003">
    <property type="entry name" value="MHC_II_a_N"/>
</dbReference>
<dbReference type="Pfam" id="PF00993">
    <property type="entry name" value="MHC_II_alpha"/>
    <property type="match status" value="1"/>
</dbReference>
<evidence type="ECO:0000313" key="17">
    <source>
        <dbReference type="Proteomes" id="UP000005207"/>
    </source>
</evidence>
<dbReference type="Ensembl" id="ENSONIT00000046765.1">
    <property type="protein sequence ID" value="ENSONIP00000058756.1"/>
    <property type="gene ID" value="ENSONIG00000010744.2"/>
</dbReference>
<evidence type="ECO:0000256" key="3">
    <source>
        <dbReference type="ARBA" id="ARBA00022692"/>
    </source>
</evidence>
<dbReference type="SMART" id="SM00407">
    <property type="entry name" value="IGc1"/>
    <property type="match status" value="1"/>
</dbReference>
<dbReference type="InterPro" id="IPR003006">
    <property type="entry name" value="Ig/MHC_CS"/>
</dbReference>
<sequence>MSFVSESELGPEQSESDVAHPQVDCTQRTAHWIPEMTSDGVPALRGPQDSDSVGDSICVQLDAEEHQDSHSADDEVAAHPEVDDEQQSLQLSLYSLTVRELLMKMKELLLFLSCVLCVSAYGLHGDVHINGCSDFDAEDMYGLDGEEVAYADFNNHTEVYILPPFAEPMIYPGAYKQAVTELKVCRHNLKALRAVMKDYPSNNHAPSAVMIYTRDEVEFGEENTLICHVTGFYPAPVNVSWTKNGQKVTEGSSTNVPYPNKDGPFTQISRLQFTPQLGDIYSCTVQHLALTEPLTKIYKVEASAQPDPGVGPSVFCGVGLTLGLFGVAVGTFFLIKGNECS</sequence>
<keyword evidence="8 14" id="KW-0472">Membrane</keyword>
<keyword evidence="9" id="KW-1015">Disulfide bond</keyword>
<name>A0A669DK16_ORENI</name>
<reference evidence="16" key="1">
    <citation type="submission" date="2025-08" db="UniProtKB">
        <authorList>
            <consortium name="Ensembl"/>
        </authorList>
    </citation>
    <scope>IDENTIFICATION</scope>
</reference>
<feature type="domain" description="Ig-like" evidence="15">
    <location>
        <begin position="206"/>
        <end position="295"/>
    </location>
</feature>